<feature type="compositionally biased region" description="Acidic residues" evidence="1">
    <location>
        <begin position="37"/>
        <end position="50"/>
    </location>
</feature>
<sequence>MKNSHEEVSAQISETPFGDSGLPTQKKIIHFSSGETLEVEDSKEDLEEEQPLNTNPLKEPSQKTKLSFKNVAILIGRISLQTCDFLGEILAGAFGLHSAKYQYAKDQYNREHKTTGDKIKEQPEEMRLSAQLGDNHYGATRVVSFVSDPQEH</sequence>
<dbReference type="OrthoDB" id="45963at2759"/>
<dbReference type="Proteomes" id="UP000677803">
    <property type="component" value="Unassembled WGS sequence"/>
</dbReference>
<dbReference type="PANTHER" id="PTHR31206:SF5">
    <property type="entry name" value="PROTEIN FAM177A1"/>
    <property type="match status" value="1"/>
</dbReference>
<keyword evidence="3" id="KW-1185">Reference proteome</keyword>
<proteinExistence type="predicted"/>
<evidence type="ECO:0000256" key="1">
    <source>
        <dbReference type="SAM" id="MobiDB-lite"/>
    </source>
</evidence>
<dbReference type="AlphaFoldDB" id="A0A8S4B5Z6"/>
<protein>
    <submittedName>
        <fullName evidence="2">(Atlantic silverside) hypothetical protein</fullName>
    </submittedName>
</protein>
<organism evidence="2 3">
    <name type="scientific">Menidia menidia</name>
    <name type="common">Atlantic silverside</name>
    <dbReference type="NCBI Taxonomy" id="238744"/>
    <lineage>
        <taxon>Eukaryota</taxon>
        <taxon>Metazoa</taxon>
        <taxon>Chordata</taxon>
        <taxon>Craniata</taxon>
        <taxon>Vertebrata</taxon>
        <taxon>Euteleostomi</taxon>
        <taxon>Actinopterygii</taxon>
        <taxon>Neopterygii</taxon>
        <taxon>Teleostei</taxon>
        <taxon>Neoteleostei</taxon>
        <taxon>Acanthomorphata</taxon>
        <taxon>Ovalentaria</taxon>
        <taxon>Atherinomorphae</taxon>
        <taxon>Atheriniformes</taxon>
        <taxon>Atherinopsidae</taxon>
        <taxon>Menidiinae</taxon>
        <taxon>Menidia</taxon>
    </lineage>
</organism>
<evidence type="ECO:0000313" key="2">
    <source>
        <dbReference type="EMBL" id="CAG5927860.1"/>
    </source>
</evidence>
<gene>
    <name evidence="2" type="ORF">MMEN_LOCUS11542</name>
</gene>
<dbReference type="EMBL" id="CAJRST010012224">
    <property type="protein sequence ID" value="CAG5927860.1"/>
    <property type="molecule type" value="Genomic_DNA"/>
</dbReference>
<accession>A0A8S4B5Z6</accession>
<dbReference type="InterPro" id="IPR028260">
    <property type="entry name" value="FAM177"/>
</dbReference>
<reference evidence="2" key="1">
    <citation type="submission" date="2021-05" db="EMBL/GenBank/DDBJ databases">
        <authorList>
            <person name="Tigano A."/>
        </authorList>
    </citation>
    <scope>NUCLEOTIDE SEQUENCE</scope>
</reference>
<feature type="region of interest" description="Disordered" evidence="1">
    <location>
        <begin position="1"/>
        <end position="62"/>
    </location>
</feature>
<dbReference type="PANTHER" id="PTHR31206">
    <property type="entry name" value="LP10445P"/>
    <property type="match status" value="1"/>
</dbReference>
<dbReference type="Pfam" id="PF14774">
    <property type="entry name" value="FAM177"/>
    <property type="match status" value="1"/>
</dbReference>
<name>A0A8S4B5Z6_9TELE</name>
<comment type="caution">
    <text evidence="2">The sequence shown here is derived from an EMBL/GenBank/DDBJ whole genome shotgun (WGS) entry which is preliminary data.</text>
</comment>
<evidence type="ECO:0000313" key="3">
    <source>
        <dbReference type="Proteomes" id="UP000677803"/>
    </source>
</evidence>